<dbReference type="EC" id="2.7.13.3" evidence="2"/>
<dbReference type="GO" id="GO:0016020">
    <property type="term" value="C:membrane"/>
    <property type="evidence" value="ECO:0007669"/>
    <property type="project" value="InterPro"/>
</dbReference>
<dbReference type="AlphaFoldDB" id="A0A1H8DBX8"/>
<feature type="compositionally biased region" description="Low complexity" evidence="9">
    <location>
        <begin position="98"/>
        <end position="110"/>
    </location>
</feature>
<evidence type="ECO:0000313" key="13">
    <source>
        <dbReference type="Proteomes" id="UP000181951"/>
    </source>
</evidence>
<feature type="compositionally biased region" description="Low complexity" evidence="9">
    <location>
        <begin position="19"/>
        <end position="83"/>
    </location>
</feature>
<feature type="transmembrane region" description="Helical" evidence="10">
    <location>
        <begin position="229"/>
        <end position="247"/>
    </location>
</feature>
<proteinExistence type="predicted"/>
<keyword evidence="10" id="KW-1133">Transmembrane helix</keyword>
<keyword evidence="5" id="KW-0547">Nucleotide-binding</keyword>
<name>A0A1H8DBX8_9ACTN</name>
<comment type="catalytic activity">
    <reaction evidence="1">
        <text>ATP + protein L-histidine = ADP + protein N-phospho-L-histidine.</text>
        <dbReference type="EC" id="2.7.13.3"/>
    </reaction>
</comment>
<dbReference type="Gene3D" id="1.20.5.1930">
    <property type="match status" value="1"/>
</dbReference>
<evidence type="ECO:0000256" key="2">
    <source>
        <dbReference type="ARBA" id="ARBA00012438"/>
    </source>
</evidence>
<dbReference type="Proteomes" id="UP000181951">
    <property type="component" value="Unassembled WGS sequence"/>
</dbReference>
<keyword evidence="4" id="KW-0808">Transferase</keyword>
<dbReference type="Pfam" id="PF07730">
    <property type="entry name" value="HisKA_3"/>
    <property type="match status" value="1"/>
</dbReference>
<gene>
    <name evidence="12" type="ORF">SAMN05216267_100122</name>
</gene>
<feature type="transmembrane region" description="Helical" evidence="10">
    <location>
        <begin position="186"/>
        <end position="209"/>
    </location>
</feature>
<dbReference type="InterPro" id="IPR011712">
    <property type="entry name" value="Sig_transdc_His_kin_sub3_dim/P"/>
</dbReference>
<dbReference type="PANTHER" id="PTHR24421">
    <property type="entry name" value="NITRATE/NITRITE SENSOR PROTEIN NARX-RELATED"/>
    <property type="match status" value="1"/>
</dbReference>
<keyword evidence="7" id="KW-0067">ATP-binding</keyword>
<sequence>MRATRHASPHPGGPPAPGPAAATGGAGSAAAGRRAAEAGPARDAAAAGTAEGAPGHAAPAAPGHGSRTPQAAARGADASGQAATSDPRHGPHTPEPPAAGAGAGADAVPARGDRTPRGYGEPVLRTAMWMVRTAAVVLVGISVFAQPPHGPVAFPFVVAAYALGVAAIGGWAVLDVFPGPARRHPLLLPAVVGVVAVSAGAGCTVQNAGEMVALSCMATVEAGGWTRLARGWTVLGAGVLAVAVGTLAGGLDRAGAIGYSLLLLVGLLAGHNRRSLRVQAEQSAAMVQQVERLRVEQRRVAVLDERARIAREIHDVLAHSLGALGIQIQAARALLAEGPEPATVGQADGVLAKAQRIASDGLAETRRAVHALRADTPPLDEELARMAAAHEERHGAAVTVAVTGRRGDIPAEHDLALVRTAQESLVNAAKHAPHRPVDVRLAYGDDDVTLTVGNPLGPSGSGDFATLNSGYGLTGMRERLLLLGGTLTAGPVADTGDGTAGTDGAGGVANGGAGVGRWTVTARVPR</sequence>
<evidence type="ECO:0000256" key="5">
    <source>
        <dbReference type="ARBA" id="ARBA00022741"/>
    </source>
</evidence>
<dbReference type="InterPro" id="IPR036890">
    <property type="entry name" value="HATPase_C_sf"/>
</dbReference>
<dbReference type="EMBL" id="FODD01000001">
    <property type="protein sequence ID" value="SEN04635.1"/>
    <property type="molecule type" value="Genomic_DNA"/>
</dbReference>
<dbReference type="SUPFAM" id="SSF55874">
    <property type="entry name" value="ATPase domain of HSP90 chaperone/DNA topoisomerase II/histidine kinase"/>
    <property type="match status" value="1"/>
</dbReference>
<dbReference type="STRING" id="310780.SAMN05216267_100122"/>
<keyword evidence="3" id="KW-0597">Phosphoprotein</keyword>
<evidence type="ECO:0000256" key="3">
    <source>
        <dbReference type="ARBA" id="ARBA00022553"/>
    </source>
</evidence>
<feature type="region of interest" description="Disordered" evidence="9">
    <location>
        <begin position="1"/>
        <end position="119"/>
    </location>
</feature>
<evidence type="ECO:0000259" key="11">
    <source>
        <dbReference type="Pfam" id="PF07730"/>
    </source>
</evidence>
<evidence type="ECO:0000256" key="7">
    <source>
        <dbReference type="ARBA" id="ARBA00022840"/>
    </source>
</evidence>
<dbReference type="GO" id="GO:0000155">
    <property type="term" value="F:phosphorelay sensor kinase activity"/>
    <property type="evidence" value="ECO:0007669"/>
    <property type="project" value="InterPro"/>
</dbReference>
<accession>A0A1H8DBX8</accession>
<dbReference type="GO" id="GO:0005524">
    <property type="term" value="F:ATP binding"/>
    <property type="evidence" value="ECO:0007669"/>
    <property type="project" value="UniProtKB-KW"/>
</dbReference>
<evidence type="ECO:0000256" key="9">
    <source>
        <dbReference type="SAM" id="MobiDB-lite"/>
    </source>
</evidence>
<evidence type="ECO:0000313" key="12">
    <source>
        <dbReference type="EMBL" id="SEN04635.1"/>
    </source>
</evidence>
<dbReference type="InterPro" id="IPR050482">
    <property type="entry name" value="Sensor_HK_TwoCompSys"/>
</dbReference>
<evidence type="ECO:0000256" key="4">
    <source>
        <dbReference type="ARBA" id="ARBA00022679"/>
    </source>
</evidence>
<feature type="transmembrane region" description="Helical" evidence="10">
    <location>
        <begin position="152"/>
        <end position="174"/>
    </location>
</feature>
<evidence type="ECO:0000256" key="6">
    <source>
        <dbReference type="ARBA" id="ARBA00022777"/>
    </source>
</evidence>
<keyword evidence="13" id="KW-1185">Reference proteome</keyword>
<dbReference type="Gene3D" id="3.30.565.10">
    <property type="entry name" value="Histidine kinase-like ATPase, C-terminal domain"/>
    <property type="match status" value="1"/>
</dbReference>
<reference evidence="12 13" key="1">
    <citation type="submission" date="2016-10" db="EMBL/GenBank/DDBJ databases">
        <authorList>
            <person name="de Groot N.N."/>
        </authorList>
    </citation>
    <scope>NUCLEOTIDE SEQUENCE [LARGE SCALE GENOMIC DNA]</scope>
    <source>
        <strain evidence="12 13">CGMCC 4.2026</strain>
    </source>
</reference>
<protein>
    <recommendedName>
        <fullName evidence="2">histidine kinase</fullName>
        <ecNumber evidence="2">2.7.13.3</ecNumber>
    </recommendedName>
</protein>
<keyword evidence="10" id="KW-0812">Transmembrane</keyword>
<feature type="transmembrane region" description="Helical" evidence="10">
    <location>
        <begin position="127"/>
        <end position="146"/>
    </location>
</feature>
<evidence type="ECO:0000256" key="1">
    <source>
        <dbReference type="ARBA" id="ARBA00000085"/>
    </source>
</evidence>
<keyword evidence="8" id="KW-0902">Two-component regulatory system</keyword>
<evidence type="ECO:0000256" key="10">
    <source>
        <dbReference type="SAM" id="Phobius"/>
    </source>
</evidence>
<feature type="transmembrane region" description="Helical" evidence="10">
    <location>
        <begin position="254"/>
        <end position="271"/>
    </location>
</feature>
<dbReference type="GO" id="GO:0046983">
    <property type="term" value="F:protein dimerization activity"/>
    <property type="evidence" value="ECO:0007669"/>
    <property type="project" value="InterPro"/>
</dbReference>
<keyword evidence="6 12" id="KW-0418">Kinase</keyword>
<organism evidence="12 13">
    <name type="scientific">Actinacidiphila rubida</name>
    <dbReference type="NCBI Taxonomy" id="310780"/>
    <lineage>
        <taxon>Bacteria</taxon>
        <taxon>Bacillati</taxon>
        <taxon>Actinomycetota</taxon>
        <taxon>Actinomycetes</taxon>
        <taxon>Kitasatosporales</taxon>
        <taxon>Streptomycetaceae</taxon>
        <taxon>Actinacidiphila</taxon>
    </lineage>
</organism>
<feature type="domain" description="Signal transduction histidine kinase subgroup 3 dimerisation and phosphoacceptor" evidence="11">
    <location>
        <begin position="305"/>
        <end position="375"/>
    </location>
</feature>
<evidence type="ECO:0000256" key="8">
    <source>
        <dbReference type="ARBA" id="ARBA00023012"/>
    </source>
</evidence>
<dbReference type="PANTHER" id="PTHR24421:SF10">
    <property type="entry name" value="NITRATE_NITRITE SENSOR PROTEIN NARQ"/>
    <property type="match status" value="1"/>
</dbReference>
<keyword evidence="10" id="KW-0472">Membrane</keyword>